<dbReference type="FunFam" id="3.40.50.300:FF:001039">
    <property type="entry name" value="ATP-dependent RNA helicase DDX60"/>
    <property type="match status" value="1"/>
</dbReference>
<feature type="compositionally biased region" description="Basic and acidic residues" evidence="5">
    <location>
        <begin position="179"/>
        <end position="189"/>
    </location>
</feature>
<evidence type="ECO:0000313" key="7">
    <source>
        <dbReference type="EMBL" id="EEQ30010.1"/>
    </source>
</evidence>
<dbReference type="OMA" id="GYFHRLC"/>
<dbReference type="GO" id="GO:0003676">
    <property type="term" value="F:nucleic acid binding"/>
    <property type="evidence" value="ECO:0007669"/>
    <property type="project" value="InterPro"/>
</dbReference>
<keyword evidence="4" id="KW-0067">ATP-binding</keyword>
<dbReference type="SMART" id="SM00487">
    <property type="entry name" value="DEXDc"/>
    <property type="match status" value="1"/>
</dbReference>
<protein>
    <submittedName>
        <fullName evidence="7">DEAD/DEAH box helicase</fullName>
    </submittedName>
</protein>
<feature type="compositionally biased region" description="Acidic residues" evidence="5">
    <location>
        <begin position="1746"/>
        <end position="1755"/>
    </location>
</feature>
<dbReference type="Pfam" id="PF26076">
    <property type="entry name" value="WHD_DDX60"/>
    <property type="match status" value="1"/>
</dbReference>
<dbReference type="STRING" id="554155.C5FGX5"/>
<dbReference type="VEuPathDB" id="FungiDB:MCYG_02829"/>
<dbReference type="InterPro" id="IPR011545">
    <property type="entry name" value="DEAD/DEAH_box_helicase_dom"/>
</dbReference>
<dbReference type="GO" id="GO:0004386">
    <property type="term" value="F:helicase activity"/>
    <property type="evidence" value="ECO:0007669"/>
    <property type="project" value="UniProtKB-KW"/>
</dbReference>
<dbReference type="CDD" id="cd18025">
    <property type="entry name" value="DEXHc_DDX60"/>
    <property type="match status" value="1"/>
</dbReference>
<feature type="region of interest" description="Disordered" evidence="5">
    <location>
        <begin position="1242"/>
        <end position="1270"/>
    </location>
</feature>
<dbReference type="RefSeq" id="XP_002849895.1">
    <property type="nucleotide sequence ID" value="XM_002849849.1"/>
</dbReference>
<feature type="compositionally biased region" description="Polar residues" evidence="5">
    <location>
        <begin position="1725"/>
        <end position="1736"/>
    </location>
</feature>
<evidence type="ECO:0000256" key="1">
    <source>
        <dbReference type="ARBA" id="ARBA00022741"/>
    </source>
</evidence>
<feature type="compositionally biased region" description="Acidic residues" evidence="5">
    <location>
        <begin position="169"/>
        <end position="178"/>
    </location>
</feature>
<dbReference type="SUPFAM" id="SSF52540">
    <property type="entry name" value="P-loop containing nucleoside triphosphate hydrolases"/>
    <property type="match status" value="2"/>
</dbReference>
<keyword evidence="2" id="KW-0378">Hydrolase</keyword>
<organism evidence="7 8">
    <name type="scientific">Arthroderma otae (strain ATCC MYA-4605 / CBS 113480)</name>
    <name type="common">Microsporum canis</name>
    <dbReference type="NCBI Taxonomy" id="554155"/>
    <lineage>
        <taxon>Eukaryota</taxon>
        <taxon>Fungi</taxon>
        <taxon>Dikarya</taxon>
        <taxon>Ascomycota</taxon>
        <taxon>Pezizomycotina</taxon>
        <taxon>Eurotiomycetes</taxon>
        <taxon>Eurotiomycetidae</taxon>
        <taxon>Onygenales</taxon>
        <taxon>Arthrodermataceae</taxon>
        <taxon>Microsporum</taxon>
    </lineage>
</organism>
<sequence length="1829" mass="204969">MGTAETLLNWYASLESRTVDLVGDYAGDELFIIEGDSLLVHTFSDAKLDFNPGFQLLHATYILENFLRALSQRKCRFHIVFFDENSVLCFPRNAPSSLHSRFFLARESIIQHLRANLRTSSPSIEIRVFGAYHSQDFTSYLFTSGAYFVMCHDGVFVGRKPFSDHDSEAENTSSDDDHEEPRTFNNKDDLADESSLEENRSQSATSNSAHHATGFRSMINWFIRLGYNIALINAIECRDTKVMAMIVEGSAVRARLVPLHKPMDNDTQTGTLYADHVEDFELVSESGEPESDELEDAKVGATEKFDGPEKEPNGLLISDIAVPRLKNLQMPGEIQQDVHILQELWDTLKDSHYADRSHRDVVLLLALGLMYRSASLDQENTAELRSIILQNAILHECQLSYRAVPGVTVGGTFLTDFTKAACRVLRSDTWKSIIHDRSSACDLADLLDGRLFCHLLNGDIAHIITNPSVASRFSTLSTWLKRLCGVDVQLGSLNSSVLPFSHPVFNPHLEPVHLSIDDSDSKGVRKDTSRVFLELSHWHNHHRPIGSKTSSVKMTEREAFRANRRNQFFMAEMTDYSASLTNAPGGVLNPETVFLNSAKDERKLTSSKGPGSHSQANEKYPAKSNGKSKPSAKDLVLAANEKRRNELIDKQLRAWRTVKANFHKENDLASRFTKVKKYLSDRPSDSSVALQAEIWTYLLSILVKLWVSRCFAGERDRSLHIAAFIWDIVYRVSKMKDGLTPDIAADILATTKALRLPDVELPVQPTQVSLAVGGSDILESLGMGSVDIRLSTKEFQLVHAAPFFDRNMGSAPDSRVRNFEPDKWQRDVLDEIDANRSLFVVAPTSAGKTFISFYAMKKVLQQDDNGVLVYVAPTKALVNQVAAEIQARFSKSFKHGGKSVWAIHTRDYRINNPTGCQVLVTIPHILQIMLLAPANATSWSCRVKRIIFDEIHCIGQADDGVVWEQLLLLAPCPIIALSATVGNPQAFYKWLSSTQRANGIDITMVEHRHRYSDLRKYVYKPPKIFHFTSLPDPIPFPPLGLDGGMGLAFMHPVACLMDRSRGMPNDLNLEPRDCWMLWKAMTKYQTSDFPVDKSLDPQVALPNIIRKVDTISWEAKLKQLLKNWMEDPKSPFELVLEELELSVRSAQRPEIQISPPHKPRLPSETPQDIANTYIDSTLPLICSLQEHGALPALFFNYDRSACEIICLKLLTQLEEAEEAWKKSCPVWKAKLVRWEKWKASQAQQVKKNATANGGKKSKKKKQDKETRRGVSRDRAWEAAILKQVYLIPLGINMPCKTVVFSGDSIFLTALNFRQAAGRAGRRGFDMLGNVVFQAMPYSKVCRLLSSRLPDLNGHFPVTTSLVLRLFILLYGSKQASSAIKMINSLLSCPHIYLGGVEARDTVLHHLRFSIEYLRRTHLLGPNGAPLGFAGCVSHLYFVENSSFAFHALLKGGYFHRLCRNLGYSRENTLRTLMLVMSHLFGRVPLRAAVLENRKRMDKKSTSMIVLPPLPPHAVKILHRDNKEILRIFSAYAKTYVDQHVAEPDCTLPLTGMKCGGDEDLHLGGAKSLGPVRYTSAFYALSGHHDQWKNISDLCEMMRSGVWLEKAVVPYLGIYPAESQFPLNAYLYDFFKHGNAHALHRDNGIRNGDIWFLLNDFSLVLATIVTSLENFLKLSPNTDASILDAMGTGDTHENELDAAAIQETVETTNSKGLKAVDRGAAKGLHASTSIPVTTTQARKQRATGSWENEEESDESDGGTFESTAKKGKLKKEKKREKEKETTGKEKQQLSEDQAGSAAAYDGKGSDISNVLIGFKLLQAEFNRKFKAMWA</sequence>
<dbReference type="PROSITE" id="PS51192">
    <property type="entry name" value="HELICASE_ATP_BIND_1"/>
    <property type="match status" value="1"/>
</dbReference>
<dbReference type="EMBL" id="DS995702">
    <property type="protein sequence ID" value="EEQ30010.1"/>
    <property type="molecule type" value="Genomic_DNA"/>
</dbReference>
<keyword evidence="8" id="KW-1185">Reference proteome</keyword>
<feature type="compositionally biased region" description="Polar residues" evidence="5">
    <location>
        <begin position="606"/>
        <end position="617"/>
    </location>
</feature>
<evidence type="ECO:0000256" key="3">
    <source>
        <dbReference type="ARBA" id="ARBA00022806"/>
    </source>
</evidence>
<dbReference type="Gene3D" id="3.40.50.300">
    <property type="entry name" value="P-loop containing nucleotide triphosphate hydrolases"/>
    <property type="match status" value="2"/>
</dbReference>
<dbReference type="GO" id="GO:0005524">
    <property type="term" value="F:ATP binding"/>
    <property type="evidence" value="ECO:0007669"/>
    <property type="project" value="UniProtKB-KW"/>
</dbReference>
<dbReference type="PANTHER" id="PTHR44533">
    <property type="entry name" value="DEAD/H RNA HELICASE, PUTATIVE-RELATED"/>
    <property type="match status" value="1"/>
</dbReference>
<accession>C5FGX5</accession>
<dbReference type="eggNOG" id="KOG0949">
    <property type="taxonomic scope" value="Eukaryota"/>
</dbReference>
<feature type="compositionally biased region" description="Basic residues" evidence="5">
    <location>
        <begin position="1764"/>
        <end position="1773"/>
    </location>
</feature>
<evidence type="ECO:0000256" key="4">
    <source>
        <dbReference type="ARBA" id="ARBA00022840"/>
    </source>
</evidence>
<feature type="domain" description="Helicase ATP-binding" evidence="6">
    <location>
        <begin position="829"/>
        <end position="999"/>
    </location>
</feature>
<feature type="region of interest" description="Disordered" evidence="5">
    <location>
        <begin position="1723"/>
        <end position="1803"/>
    </location>
</feature>
<dbReference type="PANTHER" id="PTHR44533:SF4">
    <property type="entry name" value="DEAD_H RNA HELICASE, PUTATIVE-RELATED"/>
    <property type="match status" value="1"/>
</dbReference>
<dbReference type="Pfam" id="PF23002">
    <property type="entry name" value="PIN-like_DDX60"/>
    <property type="match status" value="1"/>
</dbReference>
<dbReference type="GeneID" id="9223269"/>
<dbReference type="Proteomes" id="UP000002035">
    <property type="component" value="Unassembled WGS sequence"/>
</dbReference>
<dbReference type="InterPro" id="IPR014001">
    <property type="entry name" value="Helicase_ATP-bd"/>
</dbReference>
<dbReference type="GO" id="GO:0005737">
    <property type="term" value="C:cytoplasm"/>
    <property type="evidence" value="ECO:0007669"/>
    <property type="project" value="TreeGrafter"/>
</dbReference>
<dbReference type="Pfam" id="PF00270">
    <property type="entry name" value="DEAD"/>
    <property type="match status" value="1"/>
</dbReference>
<evidence type="ECO:0000259" key="6">
    <source>
        <dbReference type="PROSITE" id="PS51192"/>
    </source>
</evidence>
<keyword evidence="3 7" id="KW-0347">Helicase</keyword>
<dbReference type="HOGENOM" id="CLU_002305_2_0_1"/>
<dbReference type="InterPro" id="IPR052431">
    <property type="entry name" value="SKI2_subfamily_helicases"/>
</dbReference>
<feature type="compositionally biased region" description="Basic and acidic residues" evidence="5">
    <location>
        <begin position="1774"/>
        <end position="1788"/>
    </location>
</feature>
<evidence type="ECO:0000256" key="5">
    <source>
        <dbReference type="SAM" id="MobiDB-lite"/>
    </source>
</evidence>
<evidence type="ECO:0000313" key="8">
    <source>
        <dbReference type="Proteomes" id="UP000002035"/>
    </source>
</evidence>
<feature type="region of interest" description="Disordered" evidence="5">
    <location>
        <begin position="602"/>
        <end position="632"/>
    </location>
</feature>
<name>C5FGX5_ARTOC</name>
<dbReference type="InterPro" id="IPR027417">
    <property type="entry name" value="P-loop_NTPase"/>
</dbReference>
<dbReference type="OrthoDB" id="2320933at2759"/>
<keyword evidence="1" id="KW-0547">Nucleotide-binding</keyword>
<gene>
    <name evidence="7" type="ORF">MCYG_02829</name>
</gene>
<evidence type="ECO:0000256" key="2">
    <source>
        <dbReference type="ARBA" id="ARBA00022801"/>
    </source>
</evidence>
<feature type="region of interest" description="Disordered" evidence="5">
    <location>
        <begin position="165"/>
        <end position="209"/>
    </location>
</feature>
<proteinExistence type="predicted"/>
<dbReference type="InterPro" id="IPR055124">
    <property type="entry name" value="PIN-like_DDX60"/>
</dbReference>
<reference evidence="8" key="1">
    <citation type="journal article" date="2012" name="MBio">
        <title>Comparative genome analysis of Trichophyton rubrum and related dermatophytes reveals candidate genes involved in infection.</title>
        <authorList>
            <person name="Martinez D.A."/>
            <person name="Oliver B.G."/>
            <person name="Graeser Y."/>
            <person name="Goldberg J.M."/>
            <person name="Li W."/>
            <person name="Martinez-Rossi N.M."/>
            <person name="Monod M."/>
            <person name="Shelest E."/>
            <person name="Barton R.C."/>
            <person name="Birch E."/>
            <person name="Brakhage A.A."/>
            <person name="Chen Z."/>
            <person name="Gurr S.J."/>
            <person name="Heiman D."/>
            <person name="Heitman J."/>
            <person name="Kosti I."/>
            <person name="Rossi A."/>
            <person name="Saif S."/>
            <person name="Samalova M."/>
            <person name="Saunders C.W."/>
            <person name="Shea T."/>
            <person name="Summerbell R.C."/>
            <person name="Xu J."/>
            <person name="Young S."/>
            <person name="Zeng Q."/>
            <person name="Birren B.W."/>
            <person name="Cuomo C.A."/>
            <person name="White T.C."/>
        </authorList>
    </citation>
    <scope>NUCLEOTIDE SEQUENCE [LARGE SCALE GENOMIC DNA]</scope>
    <source>
        <strain evidence="8">ATCC MYA-4605 / CBS 113480</strain>
    </source>
</reference>
<dbReference type="GO" id="GO:0016787">
    <property type="term" value="F:hydrolase activity"/>
    <property type="evidence" value="ECO:0007669"/>
    <property type="project" value="UniProtKB-KW"/>
</dbReference>
<dbReference type="InterPro" id="IPR059032">
    <property type="entry name" value="WHD_DDX60"/>
</dbReference>